<evidence type="ECO:0000313" key="1">
    <source>
        <dbReference type="EMBL" id="MFJ1268553.1"/>
    </source>
</evidence>
<reference evidence="1 2" key="1">
    <citation type="submission" date="2024-08" db="EMBL/GenBank/DDBJ databases">
        <title>Draft Genome Sequence of Legionella lytica strain DSB2004, Isolated From a Fire Sprinkler System.</title>
        <authorList>
            <person name="Everhart A.D."/>
            <person name="Kidane D.T."/>
            <person name="Farone A.L."/>
            <person name="Farone M.B."/>
        </authorList>
    </citation>
    <scope>NUCLEOTIDE SEQUENCE [LARGE SCALE GENOMIC DNA]</scope>
    <source>
        <strain evidence="1 2">DSB2004</strain>
    </source>
</reference>
<proteinExistence type="predicted"/>
<dbReference type="Proteomes" id="UP001615550">
    <property type="component" value="Unassembled WGS sequence"/>
</dbReference>
<dbReference type="RefSeq" id="WP_400187399.1">
    <property type="nucleotide sequence ID" value="NZ_JBGORX010000002.1"/>
</dbReference>
<evidence type="ECO:0000313" key="2">
    <source>
        <dbReference type="Proteomes" id="UP001615550"/>
    </source>
</evidence>
<protein>
    <submittedName>
        <fullName evidence="1">Uncharacterized protein</fullName>
    </submittedName>
</protein>
<dbReference type="EMBL" id="JBGORX010000002">
    <property type="protein sequence ID" value="MFJ1268553.1"/>
    <property type="molecule type" value="Genomic_DNA"/>
</dbReference>
<gene>
    <name evidence="1" type="ORF">ACD661_08315</name>
</gene>
<accession>A0ABW8D777</accession>
<comment type="caution">
    <text evidence="1">The sequence shown here is derived from an EMBL/GenBank/DDBJ whole genome shotgun (WGS) entry which is preliminary data.</text>
</comment>
<organism evidence="1 2">
    <name type="scientific">Legionella lytica</name>
    <dbReference type="NCBI Taxonomy" id="96232"/>
    <lineage>
        <taxon>Bacteria</taxon>
        <taxon>Pseudomonadati</taxon>
        <taxon>Pseudomonadota</taxon>
        <taxon>Gammaproteobacteria</taxon>
        <taxon>Legionellales</taxon>
        <taxon>Legionellaceae</taxon>
        <taxon>Legionella</taxon>
    </lineage>
</organism>
<sequence length="371" mass="42550">MTVSKHETPCSPEATKQVNDITADFIAEALNSADENEQIKGCLGSQSLARLGMKPQYTHAKTISLITAQLTLNDILSNLAEHEIYTNMLAHRNSDSFAPSLKSFIRYLPGHRDKIKQLNDFFETEYFKIDPELKVMPPYLRERIRSYQTLELHLEKCKEQLLYATVIFSSPELLSSMTHIPLKEIANAHNNSYLDLLIGREALRRAETSTSYVELATDLLMPRDISYSQPTSKLENEDESGLNKKQLATDIKSFVKKHGEFQVKCQLIKSAIERKLLSADTLTPWTLGWTGSRSTITFDEKNFNVPQGIFELYQLVQFPKENENKIKELISEKQPPVKKMHGFFRSMTGTTRSDETQETYEELNFILVHEY</sequence>
<keyword evidence="2" id="KW-1185">Reference proteome</keyword>
<name>A0ABW8D777_9GAMM</name>